<dbReference type="EMBL" id="JAKELL010000138">
    <property type="protein sequence ID" value="KAH8980321.1"/>
    <property type="molecule type" value="Genomic_DNA"/>
</dbReference>
<comment type="caution">
    <text evidence="1">The sequence shown here is derived from an EMBL/GenBank/DDBJ whole genome shotgun (WGS) entry which is preliminary data.</text>
</comment>
<dbReference type="AlphaFoldDB" id="A0AAD4Q5R9"/>
<feature type="non-terminal residue" evidence="1">
    <location>
        <position position="102"/>
    </location>
</feature>
<sequence length="102" mass="11891">PQSLIDYLEVNWMPVVPLWSGASRQNRTIFQEGDTNMLIEAYHHVLKSKWLDGKRNRHADHLIHVLINDMLPNYIARCDSQEKGFQGPDLANKRRKEILARA</sequence>
<reference evidence="1" key="1">
    <citation type="submission" date="2022-01" db="EMBL/GenBank/DDBJ databases">
        <title>Comparative genomics reveals a dynamic genome evolution in the ectomycorrhizal milk-cap (Lactarius) mushrooms.</title>
        <authorList>
            <consortium name="DOE Joint Genome Institute"/>
            <person name="Lebreton A."/>
            <person name="Tang N."/>
            <person name="Kuo A."/>
            <person name="LaButti K."/>
            <person name="Drula E."/>
            <person name="Barry K."/>
            <person name="Clum A."/>
            <person name="Lipzen A."/>
            <person name="Mousain D."/>
            <person name="Ng V."/>
            <person name="Wang R."/>
            <person name="Wang X."/>
            <person name="Dai Y."/>
            <person name="Henrissat B."/>
            <person name="Grigoriev I.V."/>
            <person name="Guerin-Laguette A."/>
            <person name="Yu F."/>
            <person name="Martin F.M."/>
        </authorList>
    </citation>
    <scope>NUCLEOTIDE SEQUENCE</scope>
    <source>
        <strain evidence="1">QP</strain>
    </source>
</reference>
<proteinExistence type="predicted"/>
<accession>A0AAD4Q5R9</accession>
<evidence type="ECO:0000313" key="2">
    <source>
        <dbReference type="Proteomes" id="UP001201163"/>
    </source>
</evidence>
<keyword evidence="2" id="KW-1185">Reference proteome</keyword>
<name>A0AAD4Q5R9_9AGAM</name>
<gene>
    <name evidence="1" type="ORF">EDB92DRAFT_1777684</name>
</gene>
<evidence type="ECO:0000313" key="1">
    <source>
        <dbReference type="EMBL" id="KAH8980321.1"/>
    </source>
</evidence>
<protein>
    <submittedName>
        <fullName evidence="1">Uncharacterized protein</fullName>
    </submittedName>
</protein>
<feature type="non-terminal residue" evidence="1">
    <location>
        <position position="1"/>
    </location>
</feature>
<dbReference type="Proteomes" id="UP001201163">
    <property type="component" value="Unassembled WGS sequence"/>
</dbReference>
<organism evidence="1 2">
    <name type="scientific">Lactarius akahatsu</name>
    <dbReference type="NCBI Taxonomy" id="416441"/>
    <lineage>
        <taxon>Eukaryota</taxon>
        <taxon>Fungi</taxon>
        <taxon>Dikarya</taxon>
        <taxon>Basidiomycota</taxon>
        <taxon>Agaricomycotina</taxon>
        <taxon>Agaricomycetes</taxon>
        <taxon>Russulales</taxon>
        <taxon>Russulaceae</taxon>
        <taxon>Lactarius</taxon>
    </lineage>
</organism>